<dbReference type="Pfam" id="PF00288">
    <property type="entry name" value="GHMP_kinases_N"/>
    <property type="match status" value="1"/>
</dbReference>
<dbReference type="PANTHER" id="PTHR32463:SF0">
    <property type="entry name" value="L-FUCOSE KINASE"/>
    <property type="match status" value="1"/>
</dbReference>
<organism evidence="9">
    <name type="scientific">marine metagenome</name>
    <dbReference type="NCBI Taxonomy" id="408172"/>
    <lineage>
        <taxon>unclassified sequences</taxon>
        <taxon>metagenomes</taxon>
        <taxon>ecological metagenomes</taxon>
    </lineage>
</organism>
<evidence type="ECO:0000256" key="4">
    <source>
        <dbReference type="ARBA" id="ARBA00022840"/>
    </source>
</evidence>
<feature type="non-terminal residue" evidence="9">
    <location>
        <position position="1"/>
    </location>
</feature>
<feature type="compositionally biased region" description="Low complexity" evidence="6">
    <location>
        <begin position="170"/>
        <end position="185"/>
    </location>
</feature>
<dbReference type="PROSITE" id="PS00627">
    <property type="entry name" value="GHMP_KINASES_ATP"/>
    <property type="match status" value="1"/>
</dbReference>
<dbReference type="InterPro" id="IPR006203">
    <property type="entry name" value="GHMP_knse_ATP-bd_CS"/>
</dbReference>
<dbReference type="GO" id="GO:0050201">
    <property type="term" value="F:fucokinase activity"/>
    <property type="evidence" value="ECO:0007669"/>
    <property type="project" value="TreeGrafter"/>
</dbReference>
<dbReference type="InterPro" id="IPR052203">
    <property type="entry name" value="GHMP_Kinase-Related"/>
</dbReference>
<feature type="domain" description="GHMP kinase N-terminal" evidence="7">
    <location>
        <begin position="38"/>
        <end position="116"/>
    </location>
</feature>
<evidence type="ECO:0000259" key="8">
    <source>
        <dbReference type="Pfam" id="PF08544"/>
    </source>
</evidence>
<dbReference type="InterPro" id="IPR036554">
    <property type="entry name" value="GHMP_kinase_C_sf"/>
</dbReference>
<dbReference type="EMBL" id="UINC01051732">
    <property type="protein sequence ID" value="SVB66232.1"/>
    <property type="molecule type" value="Genomic_DNA"/>
</dbReference>
<keyword evidence="3" id="KW-0418">Kinase</keyword>
<dbReference type="Gene3D" id="3.30.230.120">
    <property type="match status" value="1"/>
</dbReference>
<evidence type="ECO:0000256" key="6">
    <source>
        <dbReference type="SAM" id="MobiDB-lite"/>
    </source>
</evidence>
<evidence type="ECO:0000256" key="5">
    <source>
        <dbReference type="ARBA" id="ARBA00038121"/>
    </source>
</evidence>
<dbReference type="AlphaFoldDB" id="A0A382FUF8"/>
<dbReference type="InterPro" id="IPR013750">
    <property type="entry name" value="GHMP_kinase_C_dom"/>
</dbReference>
<protein>
    <recommendedName>
        <fullName evidence="10">GHMP kinase N-terminal domain-containing protein</fullName>
    </recommendedName>
</protein>
<dbReference type="InterPro" id="IPR020568">
    <property type="entry name" value="Ribosomal_Su5_D2-typ_SF"/>
</dbReference>
<dbReference type="InterPro" id="IPR006204">
    <property type="entry name" value="GHMP_kinase_N_dom"/>
</dbReference>
<evidence type="ECO:0000256" key="2">
    <source>
        <dbReference type="ARBA" id="ARBA00022741"/>
    </source>
</evidence>
<keyword evidence="1" id="KW-0808">Transferase</keyword>
<dbReference type="SUPFAM" id="SSF55060">
    <property type="entry name" value="GHMP Kinase, C-terminal domain"/>
    <property type="match status" value="1"/>
</dbReference>
<gene>
    <name evidence="9" type="ORF">METZ01_LOCUS219086</name>
</gene>
<dbReference type="Pfam" id="PF08544">
    <property type="entry name" value="GHMP_kinases_C"/>
    <property type="match status" value="1"/>
</dbReference>
<feature type="non-terminal residue" evidence="9">
    <location>
        <position position="274"/>
    </location>
</feature>
<feature type="region of interest" description="Disordered" evidence="6">
    <location>
        <begin position="160"/>
        <end position="189"/>
    </location>
</feature>
<evidence type="ECO:0000256" key="1">
    <source>
        <dbReference type="ARBA" id="ARBA00022679"/>
    </source>
</evidence>
<name>A0A382FUF8_9ZZZZ</name>
<evidence type="ECO:0000256" key="3">
    <source>
        <dbReference type="ARBA" id="ARBA00022777"/>
    </source>
</evidence>
<dbReference type="GO" id="GO:0005524">
    <property type="term" value="F:ATP binding"/>
    <property type="evidence" value="ECO:0007669"/>
    <property type="project" value="UniProtKB-KW"/>
</dbReference>
<keyword evidence="2" id="KW-0547">Nucleotide-binding</keyword>
<keyword evidence="4" id="KW-0067">ATP-binding</keyword>
<dbReference type="PANTHER" id="PTHR32463">
    <property type="entry name" value="L-FUCOSE KINASE"/>
    <property type="match status" value="1"/>
</dbReference>
<comment type="similarity">
    <text evidence="5">Belongs to the GHMP kinase family.</text>
</comment>
<reference evidence="9" key="1">
    <citation type="submission" date="2018-05" db="EMBL/GenBank/DDBJ databases">
        <authorList>
            <person name="Lanie J.A."/>
            <person name="Ng W.-L."/>
            <person name="Kazmierczak K.M."/>
            <person name="Andrzejewski T.M."/>
            <person name="Davidsen T.M."/>
            <person name="Wayne K.J."/>
            <person name="Tettelin H."/>
            <person name="Glass J.I."/>
            <person name="Rusch D."/>
            <person name="Podicherti R."/>
            <person name="Tsui H.-C.T."/>
            <person name="Winkler M.E."/>
        </authorList>
    </citation>
    <scope>NUCLEOTIDE SEQUENCE</scope>
</reference>
<accession>A0A382FUF8</accession>
<evidence type="ECO:0000259" key="7">
    <source>
        <dbReference type="Pfam" id="PF00288"/>
    </source>
</evidence>
<sequence>VFIAVNHNFDDDILLKYSAVERVPTCDDVDHPLLRECLRSVGSPTGLEISSMADIPAGTGLGSSGAFTVGTLHALRMYQHEQVTNVDLASEACDIEIERLTEPVGKQDQYIAALGGVAAFTFRDDESVSVERLEFDRATRSDLEDNLLLFYTGVRRSASEVLGNEQTNTPSSPGSGSPASGNSLSDNHDRTRAIGYETRDALLDGDLRAFAGLLTRQWHLKYERQPGPIHDTVDNWIRAALGAGALGGKLVGAGGGGFLLVYAEEKAGVRRAMA</sequence>
<evidence type="ECO:0000313" key="9">
    <source>
        <dbReference type="EMBL" id="SVB66232.1"/>
    </source>
</evidence>
<dbReference type="SUPFAM" id="SSF54211">
    <property type="entry name" value="Ribosomal protein S5 domain 2-like"/>
    <property type="match status" value="1"/>
</dbReference>
<proteinExistence type="inferred from homology"/>
<evidence type="ECO:0008006" key="10">
    <source>
        <dbReference type="Google" id="ProtNLM"/>
    </source>
</evidence>
<dbReference type="PRINTS" id="PR00960">
    <property type="entry name" value="LMBPPROTEIN"/>
</dbReference>
<feature type="domain" description="GHMP kinase C-terminal" evidence="8">
    <location>
        <begin position="200"/>
        <end position="268"/>
    </location>
</feature>
<dbReference type="InterPro" id="IPR001174">
    <property type="entry name" value="HddA/FKP"/>
</dbReference>
<dbReference type="GO" id="GO:0042352">
    <property type="term" value="P:GDP-L-fucose salvage"/>
    <property type="evidence" value="ECO:0007669"/>
    <property type="project" value="TreeGrafter"/>
</dbReference>